<comment type="similarity">
    <text evidence="3 10">Belongs to the PEPCase type 1 family.</text>
</comment>
<keyword evidence="6 10" id="KW-0460">Magnesium</keyword>
<reference evidence="13 14" key="1">
    <citation type="submission" date="2017-07" db="EMBL/GenBank/DDBJ databases">
        <title>The genome sequence of Paludifilum halophilum highlights mechanisms for microbial adaptation to high salt environemnts.</title>
        <authorList>
            <person name="Belbahri L."/>
        </authorList>
    </citation>
    <scope>NUCLEOTIDE SEQUENCE [LARGE SCALE GENOMIC DNA]</scope>
    <source>
        <strain evidence="13 14">DSM 102817</strain>
    </source>
</reference>
<evidence type="ECO:0000256" key="8">
    <source>
        <dbReference type="ARBA" id="ARBA00023300"/>
    </source>
</evidence>
<dbReference type="OrthoDB" id="9768133at2"/>
<dbReference type="PROSITE" id="PS00781">
    <property type="entry name" value="PEPCASE_1"/>
    <property type="match status" value="1"/>
</dbReference>
<dbReference type="Proteomes" id="UP000215459">
    <property type="component" value="Unassembled WGS sequence"/>
</dbReference>
<evidence type="ECO:0000256" key="11">
    <source>
        <dbReference type="PROSITE-ProRule" id="PRU10111"/>
    </source>
</evidence>
<gene>
    <name evidence="10" type="primary">ppc</name>
    <name evidence="13" type="ORF">CHM34_14915</name>
</gene>
<evidence type="ECO:0000256" key="4">
    <source>
        <dbReference type="ARBA" id="ARBA00012305"/>
    </source>
</evidence>
<evidence type="ECO:0000256" key="5">
    <source>
        <dbReference type="ARBA" id="ARBA00022419"/>
    </source>
</evidence>
<feature type="active site" evidence="10 12">
    <location>
        <position position="586"/>
    </location>
</feature>
<evidence type="ECO:0000256" key="10">
    <source>
        <dbReference type="HAMAP-Rule" id="MF_00595"/>
    </source>
</evidence>
<dbReference type="RefSeq" id="WP_094265400.1">
    <property type="nucleotide sequence ID" value="NZ_NOWF01000009.1"/>
</dbReference>
<evidence type="ECO:0000256" key="7">
    <source>
        <dbReference type="ARBA" id="ARBA00023239"/>
    </source>
</evidence>
<dbReference type="GO" id="GO:0006099">
    <property type="term" value="P:tricarboxylic acid cycle"/>
    <property type="evidence" value="ECO:0007669"/>
    <property type="project" value="InterPro"/>
</dbReference>
<dbReference type="GO" id="GO:0000287">
    <property type="term" value="F:magnesium ion binding"/>
    <property type="evidence" value="ECO:0007669"/>
    <property type="project" value="UniProtKB-UniRule"/>
</dbReference>
<evidence type="ECO:0000256" key="9">
    <source>
        <dbReference type="ARBA" id="ARBA00048995"/>
    </source>
</evidence>
<evidence type="ECO:0000256" key="12">
    <source>
        <dbReference type="PROSITE-ProRule" id="PRU10112"/>
    </source>
</evidence>
<organism evidence="13 14">
    <name type="scientific">Paludifilum halophilum</name>
    <dbReference type="NCBI Taxonomy" id="1642702"/>
    <lineage>
        <taxon>Bacteria</taxon>
        <taxon>Bacillati</taxon>
        <taxon>Bacillota</taxon>
        <taxon>Bacilli</taxon>
        <taxon>Bacillales</taxon>
        <taxon>Thermoactinomycetaceae</taxon>
        <taxon>Paludifilum</taxon>
    </lineage>
</organism>
<protein>
    <recommendedName>
        <fullName evidence="5 10">Phosphoenolpyruvate carboxylase</fullName>
        <shortName evidence="10">PEPC</shortName>
        <shortName evidence="10">PEPCase</shortName>
        <ecNumber evidence="4 10">4.1.1.31</ecNumber>
    </recommendedName>
</protein>
<dbReference type="Pfam" id="PF00311">
    <property type="entry name" value="PEPcase"/>
    <property type="match status" value="1"/>
</dbReference>
<keyword evidence="14" id="KW-1185">Reference proteome</keyword>
<dbReference type="EMBL" id="NOWF01000009">
    <property type="protein sequence ID" value="OYD06837.1"/>
    <property type="molecule type" value="Genomic_DNA"/>
</dbReference>
<keyword evidence="13" id="KW-0670">Pyruvate</keyword>
<evidence type="ECO:0000256" key="1">
    <source>
        <dbReference type="ARBA" id="ARBA00001946"/>
    </source>
</evidence>
<evidence type="ECO:0000313" key="14">
    <source>
        <dbReference type="Proteomes" id="UP000215459"/>
    </source>
</evidence>
<dbReference type="PRINTS" id="PR00150">
    <property type="entry name" value="PEPCARBXLASE"/>
</dbReference>
<dbReference type="HAMAP" id="MF_00595">
    <property type="entry name" value="PEPcase_type1"/>
    <property type="match status" value="1"/>
</dbReference>
<dbReference type="PROSITE" id="PS00393">
    <property type="entry name" value="PEPCASE_2"/>
    <property type="match status" value="1"/>
</dbReference>
<dbReference type="PANTHER" id="PTHR30523">
    <property type="entry name" value="PHOSPHOENOLPYRUVATE CARBOXYLASE"/>
    <property type="match status" value="1"/>
</dbReference>
<dbReference type="GO" id="GO:0015977">
    <property type="term" value="P:carbon fixation"/>
    <property type="evidence" value="ECO:0007669"/>
    <property type="project" value="UniProtKB-UniRule"/>
</dbReference>
<keyword evidence="8 10" id="KW-0120">Carbon dioxide fixation</keyword>
<dbReference type="SUPFAM" id="SSF51621">
    <property type="entry name" value="Phosphoenolpyruvate/pyruvate domain"/>
    <property type="match status" value="1"/>
</dbReference>
<evidence type="ECO:0000313" key="13">
    <source>
        <dbReference type="EMBL" id="OYD06837.1"/>
    </source>
</evidence>
<dbReference type="AlphaFoldDB" id="A0A235B4K9"/>
<name>A0A235B4K9_9BACL</name>
<dbReference type="InterPro" id="IPR015813">
    <property type="entry name" value="Pyrv/PenolPyrv_kinase-like_dom"/>
</dbReference>
<dbReference type="GO" id="GO:0008964">
    <property type="term" value="F:phosphoenolpyruvate carboxylase activity"/>
    <property type="evidence" value="ECO:0007669"/>
    <property type="project" value="UniProtKB-UniRule"/>
</dbReference>
<dbReference type="InterPro" id="IPR022805">
    <property type="entry name" value="PEP_COase_bac/pln-type"/>
</dbReference>
<comment type="cofactor">
    <cofactor evidence="1 10">
        <name>Mg(2+)</name>
        <dbReference type="ChEBI" id="CHEBI:18420"/>
    </cofactor>
</comment>
<comment type="catalytic activity">
    <reaction evidence="9 10">
        <text>oxaloacetate + phosphate = phosphoenolpyruvate + hydrogencarbonate</text>
        <dbReference type="Rhea" id="RHEA:28370"/>
        <dbReference type="ChEBI" id="CHEBI:16452"/>
        <dbReference type="ChEBI" id="CHEBI:17544"/>
        <dbReference type="ChEBI" id="CHEBI:43474"/>
        <dbReference type="ChEBI" id="CHEBI:58702"/>
        <dbReference type="EC" id="4.1.1.31"/>
    </reaction>
</comment>
<comment type="function">
    <text evidence="2 10">Forms oxaloacetate, a four-carbon dicarboxylic acid source for the tricarboxylic acid cycle.</text>
</comment>
<keyword evidence="7 10" id="KW-0456">Lyase</keyword>
<dbReference type="Gene3D" id="1.20.1440.90">
    <property type="entry name" value="Phosphoenolpyruvate/pyruvate domain"/>
    <property type="match status" value="1"/>
</dbReference>
<dbReference type="GO" id="GO:0006107">
    <property type="term" value="P:oxaloacetate metabolic process"/>
    <property type="evidence" value="ECO:0007669"/>
    <property type="project" value="UniProtKB-UniRule"/>
</dbReference>
<sequence length="929" mass="107130">MSNNLRTPELEKDLPLRKDVRFLGNILGEVLVKQGGQELLDRVEEIRECTKQIRHSYEPEQLDRFKKRIRELSPKMRRDVIRAFALYFQLVNIAEQNHRIRRHREYRRAGSDRAQPYSIEIAVRGMKEQGMTADEVEQILQHLSLELVITAHPTEAMRRTTLDIHHRIAEDVARLDHPLLTEEEKEDIRDQLLGEVLTLWQSDELRHRKPTVTDEVRNGLYYLDETLFDVLPEVHREMENALSRHFPERDWHVPSYLKFGSWIGGDRDGNPWVTPEVTWKTLEMQRNLVICKYEQSLENLIKKLSHSTRIVDVSEELLQSLERDETEVILREDAGEGEWRNDDEPYRKKCTYIWARLRHTRLGQKERGIYVNVEDFLEDLRVIDRSLRTHQAQAIADSDLALLIRQVELFGFHLVTLDIRQDSGEHESALTEILASLGISDNYAELSEEEKIALLTELLADPRPLTSSFMTFSEDTKKCLDLFATIVRAKEEFGDESIRNYLISMTRGTSDLLEVVLFAKEVGLYRQTGGEKSSSLHVVPLLETIDDLHRAKEIMEAYYRHPCYVPAGPKDHPVQEIMLGYSDSNKDGGMLTANWELYRAQQDLYRMSGEYGLSVRFFHGRGGALGRGGGPLNLSIQAQPPETLGGGVKITEQGEVLSSRYALKPIAYRSLEQASSALLTSAATNFSGTTRSPKAEWIEVLEEISQYSLKIYQELLFEEPHFLTYFNEATPLPEIGELKIGSRPTRRKNSHAFENLRAIPWVFSWTQSRNLFPAWYAAGSGLQSMIAKKENGLETLQEMYRSWFFFRSLIDNLQMALAKADLVIAREYSTLTRDSQVRRRIFQRIEEEYLRTKQVVLSITGQNEILDHNPVIQESIRLRNPYVDPLSYIQVYLLGEMRSESEASTNHDEQLAQVLLTINGIAAGLRNTG</sequence>
<comment type="caution">
    <text evidence="13">The sequence shown here is derived from an EMBL/GenBank/DDBJ whole genome shotgun (WGS) entry which is preliminary data.</text>
</comment>
<accession>A0A235B4K9</accession>
<evidence type="ECO:0000256" key="2">
    <source>
        <dbReference type="ARBA" id="ARBA00003670"/>
    </source>
</evidence>
<feature type="active site" evidence="10 11">
    <location>
        <position position="152"/>
    </location>
</feature>
<dbReference type="InterPro" id="IPR021135">
    <property type="entry name" value="PEP_COase"/>
</dbReference>
<evidence type="ECO:0000256" key="3">
    <source>
        <dbReference type="ARBA" id="ARBA00008346"/>
    </source>
</evidence>
<evidence type="ECO:0000256" key="6">
    <source>
        <dbReference type="ARBA" id="ARBA00022842"/>
    </source>
</evidence>
<dbReference type="GO" id="GO:0005829">
    <property type="term" value="C:cytosol"/>
    <property type="evidence" value="ECO:0007669"/>
    <property type="project" value="TreeGrafter"/>
</dbReference>
<dbReference type="PANTHER" id="PTHR30523:SF6">
    <property type="entry name" value="PHOSPHOENOLPYRUVATE CARBOXYLASE"/>
    <property type="match status" value="1"/>
</dbReference>
<proteinExistence type="inferred from homology"/>
<comment type="subunit">
    <text evidence="10">Homotetramer.</text>
</comment>
<dbReference type="InterPro" id="IPR033129">
    <property type="entry name" value="PEPCASE_His_AS"/>
</dbReference>
<dbReference type="NCBIfam" id="NF000584">
    <property type="entry name" value="PRK00009.1"/>
    <property type="match status" value="1"/>
</dbReference>
<dbReference type="EC" id="4.1.1.31" evidence="4 10"/>
<dbReference type="InterPro" id="IPR018129">
    <property type="entry name" value="PEP_COase_Lys_AS"/>
</dbReference>